<dbReference type="EMBL" id="NWMW01000003">
    <property type="protein sequence ID" value="PCD01555.1"/>
    <property type="molecule type" value="Genomic_DNA"/>
</dbReference>
<sequence>MQFLRTLIWVLIAGIVVAFSFNNWAPVPVKLWGGLVADINLPLLMGLMFLLGFLPIWLVHVGTRWRFKSRLASTERTINELRAAQAAPAAAPVAGDTLILSEPAAAPPLIPADTAVETRA</sequence>
<feature type="domain" description="Lipopolysaccharide assembly protein A" evidence="6">
    <location>
        <begin position="23"/>
        <end position="83"/>
    </location>
</feature>
<dbReference type="RefSeq" id="WP_096344300.1">
    <property type="nucleotide sequence ID" value="NZ_NWMW01000003.1"/>
</dbReference>
<comment type="caution">
    <text evidence="7">The sequence shown here is derived from an EMBL/GenBank/DDBJ whole genome shotgun (WGS) entry which is preliminary data.</text>
</comment>
<keyword evidence="2 5" id="KW-0812">Transmembrane</keyword>
<dbReference type="InterPro" id="IPR010445">
    <property type="entry name" value="LapA_dom"/>
</dbReference>
<organism evidence="7 8">
    <name type="scientific">Sphingomonas spermidinifaciens</name>
    <dbReference type="NCBI Taxonomy" id="1141889"/>
    <lineage>
        <taxon>Bacteria</taxon>
        <taxon>Pseudomonadati</taxon>
        <taxon>Pseudomonadota</taxon>
        <taxon>Alphaproteobacteria</taxon>
        <taxon>Sphingomonadales</taxon>
        <taxon>Sphingomonadaceae</taxon>
        <taxon>Sphingomonas</taxon>
    </lineage>
</organism>
<protein>
    <recommendedName>
        <fullName evidence="6">Lipopolysaccharide assembly protein A domain-containing protein</fullName>
    </recommendedName>
</protein>
<evidence type="ECO:0000313" key="8">
    <source>
        <dbReference type="Proteomes" id="UP000218366"/>
    </source>
</evidence>
<dbReference type="GO" id="GO:0005886">
    <property type="term" value="C:plasma membrane"/>
    <property type="evidence" value="ECO:0007669"/>
    <property type="project" value="InterPro"/>
</dbReference>
<dbReference type="Pfam" id="PF06305">
    <property type="entry name" value="LapA_dom"/>
    <property type="match status" value="1"/>
</dbReference>
<evidence type="ECO:0000256" key="5">
    <source>
        <dbReference type="SAM" id="Phobius"/>
    </source>
</evidence>
<feature type="transmembrane region" description="Helical" evidence="5">
    <location>
        <begin position="39"/>
        <end position="61"/>
    </location>
</feature>
<gene>
    <name evidence="7" type="ORF">COC42_15605</name>
</gene>
<keyword evidence="1" id="KW-1003">Cell membrane</keyword>
<accession>A0A2A4B0T0</accession>
<evidence type="ECO:0000256" key="1">
    <source>
        <dbReference type="ARBA" id="ARBA00022475"/>
    </source>
</evidence>
<keyword evidence="3 5" id="KW-1133">Transmembrane helix</keyword>
<proteinExistence type="predicted"/>
<evidence type="ECO:0000259" key="6">
    <source>
        <dbReference type="Pfam" id="PF06305"/>
    </source>
</evidence>
<evidence type="ECO:0000313" key="7">
    <source>
        <dbReference type="EMBL" id="PCD01555.1"/>
    </source>
</evidence>
<evidence type="ECO:0000256" key="3">
    <source>
        <dbReference type="ARBA" id="ARBA00022989"/>
    </source>
</evidence>
<dbReference type="OrthoDB" id="7595841at2"/>
<dbReference type="AlphaFoldDB" id="A0A2A4B0T0"/>
<name>A0A2A4B0T0_9SPHN</name>
<keyword evidence="8" id="KW-1185">Reference proteome</keyword>
<evidence type="ECO:0000256" key="2">
    <source>
        <dbReference type="ARBA" id="ARBA00022692"/>
    </source>
</evidence>
<dbReference type="Proteomes" id="UP000218366">
    <property type="component" value="Unassembled WGS sequence"/>
</dbReference>
<evidence type="ECO:0000256" key="4">
    <source>
        <dbReference type="ARBA" id="ARBA00023136"/>
    </source>
</evidence>
<keyword evidence="4 5" id="KW-0472">Membrane</keyword>
<reference evidence="7 8" key="1">
    <citation type="submission" date="2017-09" db="EMBL/GenBank/DDBJ databases">
        <title>Sphingomonas spermidinifaciens 9NM-10, whole genome shotgun sequence.</title>
        <authorList>
            <person name="Feng G."/>
            <person name="Zhu H."/>
        </authorList>
    </citation>
    <scope>NUCLEOTIDE SEQUENCE [LARGE SCALE GENOMIC DNA]</scope>
    <source>
        <strain evidence="7 8">9NM-10</strain>
    </source>
</reference>
<feature type="transmembrane region" description="Helical" evidence="5">
    <location>
        <begin position="7"/>
        <end position="27"/>
    </location>
</feature>